<protein>
    <submittedName>
        <fullName evidence="2">Uncharacterized protein isoform X2</fullName>
    </submittedName>
</protein>
<dbReference type="Proteomes" id="UP001732720">
    <property type="component" value="Chromosome 11"/>
</dbReference>
<gene>
    <name evidence="2" type="primary">LOC141413903</name>
</gene>
<sequence length="155" mass="16568">MGSNAPALAGPRARDPGPRCPKVGTRWEDGAGEHRWQPGHDAAEVRWQQRRQPGGCVEEAAAAAARRRASHLGRVGAPPPSRPLSSTWTGDLQQSRIQHHGQLLGTLNSKFPQGAQARFVGSVLCKWVQNGTALPTPGRRELALTQHPPSSGSLS</sequence>
<organism evidence="1 2">
    <name type="scientific">Castor canadensis</name>
    <name type="common">American beaver</name>
    <dbReference type="NCBI Taxonomy" id="51338"/>
    <lineage>
        <taxon>Eukaryota</taxon>
        <taxon>Metazoa</taxon>
        <taxon>Chordata</taxon>
        <taxon>Craniata</taxon>
        <taxon>Vertebrata</taxon>
        <taxon>Euteleostomi</taxon>
        <taxon>Mammalia</taxon>
        <taxon>Eutheria</taxon>
        <taxon>Euarchontoglires</taxon>
        <taxon>Glires</taxon>
        <taxon>Rodentia</taxon>
        <taxon>Castorimorpha</taxon>
        <taxon>Castoridae</taxon>
        <taxon>Castor</taxon>
    </lineage>
</organism>
<keyword evidence="1" id="KW-1185">Reference proteome</keyword>
<dbReference type="RefSeq" id="XP_073903952.1">
    <property type="nucleotide sequence ID" value="XM_074047851.1"/>
</dbReference>
<reference evidence="2" key="1">
    <citation type="submission" date="2025-08" db="UniProtKB">
        <authorList>
            <consortium name="RefSeq"/>
        </authorList>
    </citation>
    <scope>IDENTIFICATION</scope>
</reference>
<proteinExistence type="predicted"/>
<accession>A0AC58KGF4</accession>
<evidence type="ECO:0000313" key="2">
    <source>
        <dbReference type="RefSeq" id="XP_073903952.1"/>
    </source>
</evidence>
<name>A0AC58KGF4_CASCN</name>
<evidence type="ECO:0000313" key="1">
    <source>
        <dbReference type="Proteomes" id="UP001732720"/>
    </source>
</evidence>